<name>A0A4R3N7D1_9GAMM</name>
<dbReference type="InterPro" id="IPR012020">
    <property type="entry name" value="ABHD4"/>
</dbReference>
<evidence type="ECO:0000259" key="3">
    <source>
        <dbReference type="Pfam" id="PF00561"/>
    </source>
</evidence>
<gene>
    <name evidence="4" type="ORF">EDC34_10289</name>
</gene>
<dbReference type="Pfam" id="PF00561">
    <property type="entry name" value="Abhydrolase_1"/>
    <property type="match status" value="1"/>
</dbReference>
<dbReference type="SUPFAM" id="SSF53474">
    <property type="entry name" value="alpha/beta-Hydrolases"/>
    <property type="match status" value="1"/>
</dbReference>
<dbReference type="GO" id="GO:0047372">
    <property type="term" value="F:monoacylglycerol lipase activity"/>
    <property type="evidence" value="ECO:0007669"/>
    <property type="project" value="TreeGrafter"/>
</dbReference>
<dbReference type="AlphaFoldDB" id="A0A4R3N7D1"/>
<evidence type="ECO:0000313" key="4">
    <source>
        <dbReference type="EMBL" id="TCT25201.1"/>
    </source>
</evidence>
<dbReference type="Proteomes" id="UP000295414">
    <property type="component" value="Unassembled WGS sequence"/>
</dbReference>
<dbReference type="InterPro" id="IPR050960">
    <property type="entry name" value="AB_hydrolase_4_sf"/>
</dbReference>
<comment type="caution">
    <text evidence="4">The sequence shown here is derived from an EMBL/GenBank/DDBJ whole genome shotgun (WGS) entry which is preliminary data.</text>
</comment>
<feature type="active site" description="Charge relay system" evidence="2">
    <location>
        <position position="279"/>
    </location>
</feature>
<sequence length="353" mass="38712">MRPGLARTGYAPPAWLRSPHVQSLLASSPLRALQARRRLRQAPATHAQTLLEVEGGVRLQGVASVPVARTPRALALLLHGWEGSADSSYMRMTAAHLLRAGLVVFRLNFRDHGGTHHLNEGLFHSNRLDEVVAAARAVVARWPDLPLLVAGFSLGGNFALRLALRAPQAGLPLRHVAAVCPLLDPARTMDSMEIGPAVYMRYFERMWRRSLARKRALFPQAHGFDDAVLRLPMRALTDWMVRHATEFPDLDAYFDGYSVAGERLRALPVPADILMAADDPVIPLEDFHHIAAFPNVRLELTAHGSHCAFIEGASLDGYGERWVAARFLAALDGLDPAVESSDDSCGEYDHASA</sequence>
<comment type="similarity">
    <text evidence="1">Belongs to the AB hydrolase superfamily. AB hydrolase 4 family.</text>
</comment>
<accession>A0A4R3N7D1</accession>
<dbReference type="GO" id="GO:0034338">
    <property type="term" value="F:short-chain carboxylesterase activity"/>
    <property type="evidence" value="ECO:0007669"/>
    <property type="project" value="TreeGrafter"/>
</dbReference>
<dbReference type="PANTHER" id="PTHR10794">
    <property type="entry name" value="ABHYDROLASE DOMAIN-CONTAINING PROTEIN"/>
    <property type="match status" value="1"/>
</dbReference>
<dbReference type="RefSeq" id="WP_425477440.1">
    <property type="nucleotide sequence ID" value="NZ_MSZW01000002.1"/>
</dbReference>
<proteinExistence type="inferred from homology"/>
<dbReference type="EMBL" id="SMAP01000002">
    <property type="protein sequence ID" value="TCT25201.1"/>
    <property type="molecule type" value="Genomic_DNA"/>
</dbReference>
<dbReference type="PANTHER" id="PTHR10794:SF63">
    <property type="entry name" value="ALPHA_BETA HYDROLASE 1, ISOFORM A"/>
    <property type="match status" value="1"/>
</dbReference>
<feature type="active site" description="Charge relay system" evidence="2">
    <location>
        <position position="153"/>
    </location>
</feature>
<feature type="active site" description="Charge relay system" evidence="2">
    <location>
        <position position="306"/>
    </location>
</feature>
<evidence type="ECO:0000256" key="2">
    <source>
        <dbReference type="PIRSR" id="PIRSR005211-1"/>
    </source>
</evidence>
<reference evidence="4 5" key="1">
    <citation type="submission" date="2019-03" db="EMBL/GenBank/DDBJ databases">
        <title>Genomic Encyclopedia of Type Strains, Phase IV (KMG-IV): sequencing the most valuable type-strain genomes for metagenomic binning, comparative biology and taxonomic classification.</title>
        <authorList>
            <person name="Goeker M."/>
        </authorList>
    </citation>
    <scope>NUCLEOTIDE SEQUENCE [LARGE SCALE GENOMIC DNA]</scope>
    <source>
        <strain evidence="4 5">DSM 13605</strain>
    </source>
</reference>
<dbReference type="Gene3D" id="3.40.50.1820">
    <property type="entry name" value="alpha/beta hydrolase"/>
    <property type="match status" value="1"/>
</dbReference>
<evidence type="ECO:0000256" key="1">
    <source>
        <dbReference type="ARBA" id="ARBA00010884"/>
    </source>
</evidence>
<dbReference type="PIRSF" id="PIRSF005211">
    <property type="entry name" value="Ab_hydro_YheT"/>
    <property type="match status" value="1"/>
</dbReference>
<dbReference type="InterPro" id="IPR029058">
    <property type="entry name" value="AB_hydrolase_fold"/>
</dbReference>
<dbReference type="InterPro" id="IPR000073">
    <property type="entry name" value="AB_hydrolase_1"/>
</dbReference>
<evidence type="ECO:0000313" key="5">
    <source>
        <dbReference type="Proteomes" id="UP000295414"/>
    </source>
</evidence>
<keyword evidence="5" id="KW-1185">Reference proteome</keyword>
<protein>
    <recommendedName>
        <fullName evidence="3">AB hydrolase-1 domain-containing protein</fullName>
    </recommendedName>
</protein>
<organism evidence="4 5">
    <name type="scientific">Thermomonas haemolytica</name>
    <dbReference type="NCBI Taxonomy" id="141949"/>
    <lineage>
        <taxon>Bacteria</taxon>
        <taxon>Pseudomonadati</taxon>
        <taxon>Pseudomonadota</taxon>
        <taxon>Gammaproteobacteria</taxon>
        <taxon>Lysobacterales</taxon>
        <taxon>Lysobacteraceae</taxon>
        <taxon>Thermomonas</taxon>
    </lineage>
</organism>
<feature type="domain" description="AB hydrolase-1" evidence="3">
    <location>
        <begin position="76"/>
        <end position="313"/>
    </location>
</feature>